<sequence>MFDASVIAFLSAMLILTLAPGADTFLVIRNTLKGGQQQGSITSLGVCSGLFVHAALSACGISLILMHSATVFSFVKILGALYLIWLGLKSLKSATKPAEELSSLDFSCEKTQRKSVYKAFQEGFISNVLNPKTAVFYLAFLPQFIQAGDSVLLKSFFLAGLHFIMALIWLCMVAHGLHRIRHCLKKPAFTRWMEGISGGILVGFGIRLGLVKSLG</sequence>
<keyword evidence="3 6" id="KW-0812">Transmembrane</keyword>
<dbReference type="RefSeq" id="WP_139449108.1">
    <property type="nucleotide sequence ID" value="NZ_VDMB01000013.1"/>
</dbReference>
<comment type="subcellular location">
    <subcellularLocation>
        <location evidence="1">Cell membrane</location>
        <topology evidence="1">Multi-pass membrane protein</topology>
    </subcellularLocation>
</comment>
<evidence type="ECO:0000313" key="7">
    <source>
        <dbReference type="EMBL" id="TYT74232.1"/>
    </source>
</evidence>
<dbReference type="InterPro" id="IPR001123">
    <property type="entry name" value="LeuE-type"/>
</dbReference>
<feature type="transmembrane region" description="Helical" evidence="6">
    <location>
        <begin position="6"/>
        <end position="28"/>
    </location>
</feature>
<evidence type="ECO:0000256" key="1">
    <source>
        <dbReference type="ARBA" id="ARBA00004651"/>
    </source>
</evidence>
<feature type="transmembrane region" description="Helical" evidence="6">
    <location>
        <begin position="157"/>
        <end position="177"/>
    </location>
</feature>
<gene>
    <name evidence="7" type="ORF">FIM25_10700</name>
</gene>
<dbReference type="AlphaFoldDB" id="A0A5S5MET9"/>
<feature type="transmembrane region" description="Helical" evidence="6">
    <location>
        <begin position="189"/>
        <end position="210"/>
    </location>
</feature>
<dbReference type="PANTHER" id="PTHR30086:SF20">
    <property type="entry name" value="ARGININE EXPORTER PROTEIN ARGO-RELATED"/>
    <property type="match status" value="1"/>
</dbReference>
<feature type="transmembrane region" description="Helical" evidence="6">
    <location>
        <begin position="71"/>
        <end position="88"/>
    </location>
</feature>
<dbReference type="GO" id="GO:0005886">
    <property type="term" value="C:plasma membrane"/>
    <property type="evidence" value="ECO:0007669"/>
    <property type="project" value="UniProtKB-SubCell"/>
</dbReference>
<feature type="transmembrane region" description="Helical" evidence="6">
    <location>
        <begin position="40"/>
        <end position="65"/>
    </location>
</feature>
<keyword evidence="2" id="KW-1003">Cell membrane</keyword>
<dbReference type="OrthoDB" id="9807053at2"/>
<organism evidence="7 8">
    <name type="scientific">Desulfobotulus mexicanus</name>
    <dbReference type="NCBI Taxonomy" id="2586642"/>
    <lineage>
        <taxon>Bacteria</taxon>
        <taxon>Pseudomonadati</taxon>
        <taxon>Thermodesulfobacteriota</taxon>
        <taxon>Desulfobacteria</taxon>
        <taxon>Desulfobacterales</taxon>
        <taxon>Desulfobacteraceae</taxon>
        <taxon>Desulfobotulus</taxon>
    </lineage>
</organism>
<keyword evidence="5 6" id="KW-0472">Membrane</keyword>
<dbReference type="PIRSF" id="PIRSF006324">
    <property type="entry name" value="LeuE"/>
    <property type="match status" value="1"/>
</dbReference>
<accession>A0A5S5MET9</accession>
<reference evidence="7 8" key="1">
    <citation type="submission" date="2019-06" db="EMBL/GenBank/DDBJ databases">
        <title>Desulfobotulus mexicanus sp. nov., a novel sulfate-reducing bacterium isolated from the sediment of an alkaline crater lake in Mexico.</title>
        <authorList>
            <person name="Hirschler-Rea A."/>
        </authorList>
    </citation>
    <scope>NUCLEOTIDE SEQUENCE [LARGE SCALE GENOMIC DNA]</scope>
    <source>
        <strain evidence="7 8">PAR22N</strain>
    </source>
</reference>
<evidence type="ECO:0000256" key="3">
    <source>
        <dbReference type="ARBA" id="ARBA00022692"/>
    </source>
</evidence>
<dbReference type="Pfam" id="PF01810">
    <property type="entry name" value="LysE"/>
    <property type="match status" value="1"/>
</dbReference>
<proteinExistence type="predicted"/>
<dbReference type="Proteomes" id="UP000321899">
    <property type="component" value="Unassembled WGS sequence"/>
</dbReference>
<protein>
    <submittedName>
        <fullName evidence="7">LysE family translocator</fullName>
    </submittedName>
</protein>
<keyword evidence="4 6" id="KW-1133">Transmembrane helix</keyword>
<evidence type="ECO:0000256" key="6">
    <source>
        <dbReference type="SAM" id="Phobius"/>
    </source>
</evidence>
<dbReference type="PANTHER" id="PTHR30086">
    <property type="entry name" value="ARGININE EXPORTER PROTEIN ARGO"/>
    <property type="match status" value="1"/>
</dbReference>
<name>A0A5S5MET9_9BACT</name>
<feature type="transmembrane region" description="Helical" evidence="6">
    <location>
        <begin position="124"/>
        <end position="145"/>
    </location>
</feature>
<evidence type="ECO:0000256" key="5">
    <source>
        <dbReference type="ARBA" id="ARBA00023136"/>
    </source>
</evidence>
<dbReference type="GO" id="GO:0015171">
    <property type="term" value="F:amino acid transmembrane transporter activity"/>
    <property type="evidence" value="ECO:0007669"/>
    <property type="project" value="TreeGrafter"/>
</dbReference>
<evidence type="ECO:0000313" key="8">
    <source>
        <dbReference type="Proteomes" id="UP000321899"/>
    </source>
</evidence>
<evidence type="ECO:0000256" key="4">
    <source>
        <dbReference type="ARBA" id="ARBA00022989"/>
    </source>
</evidence>
<dbReference type="EMBL" id="VDMB01000013">
    <property type="protein sequence ID" value="TYT74232.1"/>
    <property type="molecule type" value="Genomic_DNA"/>
</dbReference>
<keyword evidence="8" id="KW-1185">Reference proteome</keyword>
<comment type="caution">
    <text evidence="7">The sequence shown here is derived from an EMBL/GenBank/DDBJ whole genome shotgun (WGS) entry which is preliminary data.</text>
</comment>
<evidence type="ECO:0000256" key="2">
    <source>
        <dbReference type="ARBA" id="ARBA00022475"/>
    </source>
</evidence>